<dbReference type="SUPFAM" id="SSF64182">
    <property type="entry name" value="DHH phosphoesterases"/>
    <property type="match status" value="1"/>
</dbReference>
<dbReference type="AlphaFoldDB" id="A0A367X6L2"/>
<proteinExistence type="inferred from homology"/>
<dbReference type="Proteomes" id="UP000252517">
    <property type="component" value="Unassembled WGS sequence"/>
</dbReference>
<feature type="domain" description="DHHA1" evidence="7">
    <location>
        <begin position="376"/>
        <end position="467"/>
    </location>
</feature>
<dbReference type="Pfam" id="PF01368">
    <property type="entry name" value="DHH"/>
    <property type="match status" value="1"/>
</dbReference>
<evidence type="ECO:0000259" key="8">
    <source>
        <dbReference type="Pfam" id="PF17768"/>
    </source>
</evidence>
<evidence type="ECO:0000313" key="9">
    <source>
        <dbReference type="EMBL" id="RCK48720.1"/>
    </source>
</evidence>
<keyword evidence="3" id="KW-0540">Nuclease</keyword>
<dbReference type="InterPro" id="IPR003156">
    <property type="entry name" value="DHHA1_dom"/>
</dbReference>
<organism evidence="9 10">
    <name type="scientific">Thalassospira profundimaris</name>
    <dbReference type="NCBI Taxonomy" id="502049"/>
    <lineage>
        <taxon>Bacteria</taxon>
        <taxon>Pseudomonadati</taxon>
        <taxon>Pseudomonadota</taxon>
        <taxon>Alphaproteobacteria</taxon>
        <taxon>Rhodospirillales</taxon>
        <taxon>Thalassospiraceae</taxon>
        <taxon>Thalassospira</taxon>
    </lineage>
</organism>
<evidence type="ECO:0000256" key="2">
    <source>
        <dbReference type="ARBA" id="ARBA00019841"/>
    </source>
</evidence>
<sequence length="601" mass="64495">MTAQHSSESTFLGIERSVTGKWWRQRDVDDRLAVTLSQRFGVPDIVGRVMAARGIGLDDAEAFLTPTLRDLMPDPSSLRDMDKAVARIVTALENNEKIALFGDYDVDGATSTALLVRVFRALGHNIAVHIPDRLTEGYGPNAPALLDLKRKGASLVLTVDCGVTAYTPLAEAADAGLDVIVVDHHAAEPELPQAVAVVNPNRLDDDSGMGDLCAAGVAFLLSVAVCRALRESGYFQKRGLQAPDLRNWLDLVALGTVCDVVPLRGLNRAFVTQGLKIMRHRGNCGISALSDVGGVNETPSAYHLGFVLGPRVNAGGRVGEAGLGTALLSGDDPARARTIAVRLDEFNRERKTIEDYVLDQAIRMVEEKDRIGAMVLVGGEDWHPGVIGIVASRLKDRYHVPALVMGRVDGVYKGSARSVRGIDLGAAIIAARQAGLLVNGGGHGMAAGFTLDPEKHAEFEDFLESRFARLIAENNIRPTMTVDGSLHAMGATVELIDALERMGPFGAGNAEPRFVFTDCKVVKADVVGADHVRCILSGSNGKGRLKAIAFRCLDNDMGQTLLRHGGRPLHVLGHLRRDTWQGREGVQLMIDDIAAPVALFT</sequence>
<keyword evidence="5 9" id="KW-0269">Exonuclease</keyword>
<dbReference type="InterPro" id="IPR038763">
    <property type="entry name" value="DHH_sf"/>
</dbReference>
<dbReference type="GO" id="GO:0006281">
    <property type="term" value="P:DNA repair"/>
    <property type="evidence" value="ECO:0007669"/>
    <property type="project" value="InterPro"/>
</dbReference>
<reference evidence="9 10" key="1">
    <citation type="submission" date="2014-07" db="EMBL/GenBank/DDBJ databases">
        <title>Draft genome sequence of Thalassospira profundimaris S25-3-2.</title>
        <authorList>
            <person name="Lai Q."/>
            <person name="Shao Z."/>
        </authorList>
    </citation>
    <scope>NUCLEOTIDE SEQUENCE [LARGE SCALE GENOMIC DNA]</scope>
    <source>
        <strain evidence="9 10">S25-3-2</strain>
    </source>
</reference>
<dbReference type="InterPro" id="IPR001667">
    <property type="entry name" value="DDH_dom"/>
</dbReference>
<dbReference type="RefSeq" id="WP_114088906.1">
    <property type="nucleotide sequence ID" value="NZ_JPWH01000010.1"/>
</dbReference>
<dbReference type="STRING" id="502049.TH15_14670"/>
<dbReference type="GO" id="GO:0003676">
    <property type="term" value="F:nucleic acid binding"/>
    <property type="evidence" value="ECO:0007669"/>
    <property type="project" value="InterPro"/>
</dbReference>
<feature type="domain" description="RecJ OB" evidence="8">
    <location>
        <begin position="482"/>
        <end position="592"/>
    </location>
</feature>
<accession>A0A367X6L2</accession>
<dbReference type="EMBL" id="JPWH01000010">
    <property type="protein sequence ID" value="RCK48720.1"/>
    <property type="molecule type" value="Genomic_DNA"/>
</dbReference>
<dbReference type="GO" id="GO:0008409">
    <property type="term" value="F:5'-3' exonuclease activity"/>
    <property type="evidence" value="ECO:0007669"/>
    <property type="project" value="InterPro"/>
</dbReference>
<dbReference type="Gene3D" id="3.10.310.30">
    <property type="match status" value="1"/>
</dbReference>
<keyword evidence="4" id="KW-0378">Hydrolase</keyword>
<dbReference type="InterPro" id="IPR004610">
    <property type="entry name" value="RecJ"/>
</dbReference>
<comment type="caution">
    <text evidence="9">The sequence shown here is derived from an EMBL/GenBank/DDBJ whole genome shotgun (WGS) entry which is preliminary data.</text>
</comment>
<gene>
    <name evidence="9" type="ORF">TH25_14090</name>
</gene>
<dbReference type="PANTHER" id="PTHR30255:SF2">
    <property type="entry name" value="SINGLE-STRANDED-DNA-SPECIFIC EXONUCLEASE RECJ"/>
    <property type="match status" value="1"/>
</dbReference>
<dbReference type="OrthoDB" id="9809852at2"/>
<dbReference type="Pfam" id="PF02272">
    <property type="entry name" value="DHHA1"/>
    <property type="match status" value="1"/>
</dbReference>
<dbReference type="InterPro" id="IPR051673">
    <property type="entry name" value="SSDNA_exonuclease_RecJ"/>
</dbReference>
<evidence type="ECO:0000313" key="10">
    <source>
        <dbReference type="Proteomes" id="UP000252517"/>
    </source>
</evidence>
<feature type="domain" description="DDH" evidence="6">
    <location>
        <begin position="97"/>
        <end position="256"/>
    </location>
</feature>
<dbReference type="GO" id="GO:0006310">
    <property type="term" value="P:DNA recombination"/>
    <property type="evidence" value="ECO:0007669"/>
    <property type="project" value="InterPro"/>
</dbReference>
<dbReference type="InterPro" id="IPR041122">
    <property type="entry name" value="RecJ_OB"/>
</dbReference>
<evidence type="ECO:0000256" key="4">
    <source>
        <dbReference type="ARBA" id="ARBA00022801"/>
    </source>
</evidence>
<evidence type="ECO:0000256" key="3">
    <source>
        <dbReference type="ARBA" id="ARBA00022722"/>
    </source>
</evidence>
<protein>
    <recommendedName>
        <fullName evidence="2">Single-stranded-DNA-specific exonuclease RecJ</fullName>
    </recommendedName>
</protein>
<evidence type="ECO:0000259" key="6">
    <source>
        <dbReference type="Pfam" id="PF01368"/>
    </source>
</evidence>
<name>A0A367X6L2_9PROT</name>
<evidence type="ECO:0000259" key="7">
    <source>
        <dbReference type="Pfam" id="PF02272"/>
    </source>
</evidence>
<evidence type="ECO:0000256" key="5">
    <source>
        <dbReference type="ARBA" id="ARBA00022839"/>
    </source>
</evidence>
<dbReference type="PANTHER" id="PTHR30255">
    <property type="entry name" value="SINGLE-STRANDED-DNA-SPECIFIC EXONUCLEASE RECJ"/>
    <property type="match status" value="1"/>
</dbReference>
<comment type="similarity">
    <text evidence="1">Belongs to the RecJ family.</text>
</comment>
<evidence type="ECO:0000256" key="1">
    <source>
        <dbReference type="ARBA" id="ARBA00005915"/>
    </source>
</evidence>
<dbReference type="NCBIfam" id="TIGR00644">
    <property type="entry name" value="recJ"/>
    <property type="match status" value="1"/>
</dbReference>
<dbReference type="Gene3D" id="3.90.1640.30">
    <property type="match status" value="1"/>
</dbReference>
<dbReference type="Pfam" id="PF17768">
    <property type="entry name" value="RecJ_OB"/>
    <property type="match status" value="1"/>
</dbReference>